<dbReference type="RefSeq" id="WP_195874847.1">
    <property type="nucleotide sequence ID" value="NZ_JADOEL010000003.1"/>
</dbReference>
<evidence type="ECO:0000313" key="1">
    <source>
        <dbReference type="EMBL" id="MBF8176943.1"/>
    </source>
</evidence>
<name>A0ABS0EQX6_9BURK</name>
<dbReference type="Proteomes" id="UP000657372">
    <property type="component" value="Unassembled WGS sequence"/>
</dbReference>
<comment type="caution">
    <text evidence="1">The sequence shown here is derived from an EMBL/GenBank/DDBJ whole genome shotgun (WGS) entry which is preliminary data.</text>
</comment>
<accession>A0ABS0EQX6</accession>
<evidence type="ECO:0000313" key="2">
    <source>
        <dbReference type="Proteomes" id="UP000657372"/>
    </source>
</evidence>
<reference evidence="1 2" key="1">
    <citation type="submission" date="2020-11" db="EMBL/GenBank/DDBJ databases">
        <title>WGS of Herminiimonas contaminans strain Marseille-Q4544 isolated from planarians Schmidtea mediterranea.</title>
        <authorList>
            <person name="Kangale L."/>
        </authorList>
    </citation>
    <scope>NUCLEOTIDE SEQUENCE [LARGE SCALE GENOMIC DNA]</scope>
    <source>
        <strain evidence="1 2">Marseille-Q4544</strain>
    </source>
</reference>
<dbReference type="EMBL" id="JADOEL010000003">
    <property type="protein sequence ID" value="MBF8176943.1"/>
    <property type="molecule type" value="Genomic_DNA"/>
</dbReference>
<sequence>MKKLLLTDESLTAEIIKAAAYASNQPASDAMTVFVARLCGGIEKIAPQSHRTLMDMLIPPASRPSNDA</sequence>
<gene>
    <name evidence="1" type="ORF">IXC47_04515</name>
</gene>
<proteinExistence type="predicted"/>
<protein>
    <submittedName>
        <fullName evidence="1">Uncharacterized protein</fullName>
    </submittedName>
</protein>
<organism evidence="1 2">
    <name type="scientific">Herminiimonas contaminans</name>
    <dbReference type="NCBI Taxonomy" id="1111140"/>
    <lineage>
        <taxon>Bacteria</taxon>
        <taxon>Pseudomonadati</taxon>
        <taxon>Pseudomonadota</taxon>
        <taxon>Betaproteobacteria</taxon>
        <taxon>Burkholderiales</taxon>
        <taxon>Oxalobacteraceae</taxon>
        <taxon>Herminiimonas</taxon>
    </lineage>
</organism>
<keyword evidence="2" id="KW-1185">Reference proteome</keyword>